<keyword evidence="1" id="KW-1133">Transmembrane helix</keyword>
<feature type="transmembrane region" description="Helical" evidence="1">
    <location>
        <begin position="6"/>
        <end position="28"/>
    </location>
</feature>
<reference evidence="2" key="2">
    <citation type="journal article" date="2015" name="Fish Shellfish Immunol.">
        <title>Early steps in the European eel (Anguilla anguilla)-Vibrio vulnificus interaction in the gills: Role of the RtxA13 toxin.</title>
        <authorList>
            <person name="Callol A."/>
            <person name="Pajuelo D."/>
            <person name="Ebbesson L."/>
            <person name="Teles M."/>
            <person name="MacKenzie S."/>
            <person name="Amaro C."/>
        </authorList>
    </citation>
    <scope>NUCLEOTIDE SEQUENCE</scope>
</reference>
<reference evidence="2" key="1">
    <citation type="submission" date="2014-11" db="EMBL/GenBank/DDBJ databases">
        <authorList>
            <person name="Amaro Gonzalez C."/>
        </authorList>
    </citation>
    <scope>NUCLEOTIDE SEQUENCE</scope>
</reference>
<protein>
    <submittedName>
        <fullName evidence="2">Uncharacterized protein</fullName>
    </submittedName>
</protein>
<evidence type="ECO:0000256" key="1">
    <source>
        <dbReference type="SAM" id="Phobius"/>
    </source>
</evidence>
<sequence>MTDRQLVTAVLSECWVFVSLAWGMSLNYRQLCS</sequence>
<name>A0A0E9R985_ANGAN</name>
<dbReference type="AlphaFoldDB" id="A0A0E9R985"/>
<organism evidence="2">
    <name type="scientific">Anguilla anguilla</name>
    <name type="common">European freshwater eel</name>
    <name type="synonym">Muraena anguilla</name>
    <dbReference type="NCBI Taxonomy" id="7936"/>
    <lineage>
        <taxon>Eukaryota</taxon>
        <taxon>Metazoa</taxon>
        <taxon>Chordata</taxon>
        <taxon>Craniata</taxon>
        <taxon>Vertebrata</taxon>
        <taxon>Euteleostomi</taxon>
        <taxon>Actinopterygii</taxon>
        <taxon>Neopterygii</taxon>
        <taxon>Teleostei</taxon>
        <taxon>Anguilliformes</taxon>
        <taxon>Anguillidae</taxon>
        <taxon>Anguilla</taxon>
    </lineage>
</organism>
<keyword evidence="1" id="KW-0472">Membrane</keyword>
<dbReference type="EMBL" id="GBXM01082908">
    <property type="protein sequence ID" value="JAH25669.1"/>
    <property type="molecule type" value="Transcribed_RNA"/>
</dbReference>
<evidence type="ECO:0000313" key="2">
    <source>
        <dbReference type="EMBL" id="JAH25669.1"/>
    </source>
</evidence>
<accession>A0A0E9R985</accession>
<proteinExistence type="predicted"/>
<keyword evidence="1" id="KW-0812">Transmembrane</keyword>